<gene>
    <name evidence="1" type="ORF">LCGC14_2369260</name>
</gene>
<feature type="non-terminal residue" evidence="1">
    <location>
        <position position="75"/>
    </location>
</feature>
<proteinExistence type="predicted"/>
<dbReference type="EMBL" id="LAZR01034886">
    <property type="protein sequence ID" value="KKL29029.1"/>
    <property type="molecule type" value="Genomic_DNA"/>
</dbReference>
<reference evidence="1" key="1">
    <citation type="journal article" date="2015" name="Nature">
        <title>Complex archaea that bridge the gap between prokaryotes and eukaryotes.</title>
        <authorList>
            <person name="Spang A."/>
            <person name="Saw J.H."/>
            <person name="Jorgensen S.L."/>
            <person name="Zaremba-Niedzwiedzka K."/>
            <person name="Martijn J."/>
            <person name="Lind A.E."/>
            <person name="van Eijk R."/>
            <person name="Schleper C."/>
            <person name="Guy L."/>
            <person name="Ettema T.J."/>
        </authorList>
    </citation>
    <scope>NUCLEOTIDE SEQUENCE</scope>
</reference>
<organism evidence="1">
    <name type="scientific">marine sediment metagenome</name>
    <dbReference type="NCBI Taxonomy" id="412755"/>
    <lineage>
        <taxon>unclassified sequences</taxon>
        <taxon>metagenomes</taxon>
        <taxon>ecological metagenomes</taxon>
    </lineage>
</organism>
<name>A0A0F9C437_9ZZZZ</name>
<protein>
    <submittedName>
        <fullName evidence="1">Uncharacterized protein</fullName>
    </submittedName>
</protein>
<sequence length="75" mass="8747">MNGPGTQKVEKVERDLSKLPRWARFRIEKAEADVEFYKNMAENLQAGLLEDGVYKVDDRCEFTVRLNVRGKFLQV</sequence>
<accession>A0A0F9C437</accession>
<evidence type="ECO:0000313" key="1">
    <source>
        <dbReference type="EMBL" id="KKL29029.1"/>
    </source>
</evidence>
<dbReference type="AlphaFoldDB" id="A0A0F9C437"/>
<comment type="caution">
    <text evidence="1">The sequence shown here is derived from an EMBL/GenBank/DDBJ whole genome shotgun (WGS) entry which is preliminary data.</text>
</comment>